<dbReference type="Proteomes" id="UP000041882">
    <property type="component" value="Unassembled WGS sequence"/>
</dbReference>
<evidence type="ECO:0000313" key="1">
    <source>
        <dbReference type="EMBL" id="CNH07025.1"/>
    </source>
</evidence>
<evidence type="ECO:0000313" key="2">
    <source>
        <dbReference type="Proteomes" id="UP000041882"/>
    </source>
</evidence>
<name>A0A0T9NGE1_9GAMM</name>
<protein>
    <submittedName>
        <fullName evidence="1">Uncharacterized protein</fullName>
    </submittedName>
</protein>
<proteinExistence type="predicted"/>
<dbReference type="EMBL" id="CQAW01000001">
    <property type="protein sequence ID" value="CNH07025.1"/>
    <property type="molecule type" value="Genomic_DNA"/>
</dbReference>
<dbReference type="AlphaFoldDB" id="A0A0T9NGE1"/>
<sequence>MIPSATTINVTVHNTCPFTLEVRASGKLCRQLPQGDSFSLQMPQDHIFCLRINGLGKKLTNHWPVTLQQIRDTWRCKLTTDQAEPSSIADSLLQLSPEECDRLIGALDNVWQDSDIGTRFIFGAELWDITATDRNFIVQARPDVSHRLPLPQAVDIWQLTLLPGVPALGIEPQDAIWYPRQSRQQGKIVRLHAGQRVLSAFHHVKDTVLKPGTNSNQQSPYSTEEAFSFWVMVPGGIATASGHPSWRLWNTFSRGWLVSNDQQLQIMPDIGLEVTGAHWDCIRSENGFIRLVKADGSGALTLHADSVGLSKGDGTLWREETFYPSFNLLYTGQQFNLIQVANGRFLIATDYGATTSPYATNKPLLPLQWQPISRDVGQLSVQHPILGTRWLAAGSRSLVNSAGRAVTLEKKPTSGSLWQFCSITKQQGFLLRNRHAGGHLADIDGQLSVVSGIPQEAFWSGITPEIISAGPL</sequence>
<organism evidence="1 2">
    <name type="scientific">Yersinia thracica</name>
    <dbReference type="NCBI Taxonomy" id="2890319"/>
    <lineage>
        <taxon>Bacteria</taxon>
        <taxon>Pseudomonadati</taxon>
        <taxon>Pseudomonadota</taxon>
        <taxon>Gammaproteobacteria</taxon>
        <taxon>Enterobacterales</taxon>
        <taxon>Yersiniaceae</taxon>
        <taxon>Yersinia</taxon>
    </lineage>
</organism>
<keyword evidence="2" id="KW-1185">Reference proteome</keyword>
<accession>A0A0T9NGE1</accession>
<reference evidence="2" key="1">
    <citation type="submission" date="2015-03" db="EMBL/GenBank/DDBJ databases">
        <authorList>
            <consortium name="Pathogen Informatics"/>
            <person name="Murphy D."/>
        </authorList>
    </citation>
    <scope>NUCLEOTIDE SEQUENCE [LARGE SCALE GENOMIC DNA]</scope>
    <source>
        <strain evidence="2">IP6945</strain>
    </source>
</reference>
<gene>
    <name evidence="1" type="ORF">ERS008472_00474</name>
</gene>
<dbReference type="RefSeq" id="WP_050112434.1">
    <property type="nucleotide sequence ID" value="NZ_CQAW01000001.1"/>
</dbReference>